<organism evidence="2">
    <name type="scientific">uncultured Mycobacterium sp</name>
    <dbReference type="NCBI Taxonomy" id="171292"/>
    <lineage>
        <taxon>Bacteria</taxon>
        <taxon>Bacillati</taxon>
        <taxon>Actinomycetota</taxon>
        <taxon>Actinomycetes</taxon>
        <taxon>Mycobacteriales</taxon>
        <taxon>Mycobacteriaceae</taxon>
        <taxon>Mycobacterium</taxon>
        <taxon>environmental samples</taxon>
    </lineage>
</organism>
<evidence type="ECO:0000313" key="2">
    <source>
        <dbReference type="EMBL" id="SBS70707.1"/>
    </source>
</evidence>
<dbReference type="AlphaFoldDB" id="A0A1Y5NW65"/>
<reference evidence="2" key="1">
    <citation type="submission" date="2016-03" db="EMBL/GenBank/DDBJ databases">
        <authorList>
            <person name="Ploux O."/>
        </authorList>
    </citation>
    <scope>NUCLEOTIDE SEQUENCE</scope>
    <source>
        <strain evidence="2">UC10</strain>
    </source>
</reference>
<feature type="transmembrane region" description="Helical" evidence="1">
    <location>
        <begin position="6"/>
        <end position="27"/>
    </location>
</feature>
<name>A0A1Y5NW65_9MYCO</name>
<accession>A0A1Y5NW65</accession>
<keyword evidence="1" id="KW-0472">Membrane</keyword>
<evidence type="ECO:0008006" key="3">
    <source>
        <dbReference type="Google" id="ProtNLM"/>
    </source>
</evidence>
<keyword evidence="1" id="KW-1133">Transmembrane helix</keyword>
<gene>
    <name evidence="2" type="ORF">MHPYR_10277</name>
</gene>
<protein>
    <recommendedName>
        <fullName evidence="3">Transmembrane protein</fullName>
    </recommendedName>
</protein>
<proteinExistence type="predicted"/>
<feature type="transmembrane region" description="Helical" evidence="1">
    <location>
        <begin position="47"/>
        <end position="68"/>
    </location>
</feature>
<keyword evidence="1" id="KW-0812">Transmembrane</keyword>
<sequence length="119" mass="12722">MSVARYVQLFVPMLWLGMVAAISFLEAPIKFRAPGVTVPVGLGIGRLVFKALNAVEIVLLVLLSVASYAVRSSIAALILLVSVAVVLVIQVVLVRPPLSKRSDRVLAGANVPRSRIHLV</sequence>
<evidence type="ECO:0000256" key="1">
    <source>
        <dbReference type="SAM" id="Phobius"/>
    </source>
</evidence>
<feature type="transmembrane region" description="Helical" evidence="1">
    <location>
        <begin position="74"/>
        <end position="94"/>
    </location>
</feature>
<dbReference type="EMBL" id="FLQS01000001">
    <property type="protein sequence ID" value="SBS70707.1"/>
    <property type="molecule type" value="Genomic_DNA"/>
</dbReference>